<dbReference type="AlphaFoldDB" id="A0A6G5QL17"/>
<reference evidence="1 2" key="1">
    <citation type="submission" date="2016-07" db="EMBL/GenBank/DDBJ databases">
        <title>Comparative genomics of the Campylobacter concisus group.</title>
        <authorList>
            <person name="Miller W.G."/>
            <person name="Yee E."/>
            <person name="Chapman M.H."/>
            <person name="Huynh S."/>
            <person name="Bono J.L."/>
            <person name="On S.L.W."/>
            <person name="StLeger J."/>
            <person name="Foster G."/>
            <person name="Parker C.T."/>
        </authorList>
    </citation>
    <scope>NUCLEOTIDE SEQUENCE [LARGE SCALE GENOMIC DNA]</scope>
    <source>
        <strain evidence="1 2">ATCC 33238</strain>
    </source>
</reference>
<accession>A0A6G5QL17</accession>
<dbReference type="EMBL" id="CP012543">
    <property type="protein sequence ID" value="QCD46294.1"/>
    <property type="molecule type" value="Genomic_DNA"/>
</dbReference>
<evidence type="ECO:0000313" key="1">
    <source>
        <dbReference type="EMBL" id="QCD46294.1"/>
    </source>
</evidence>
<protein>
    <submittedName>
        <fullName evidence="1">Uncharacterized protein</fullName>
    </submittedName>
</protein>
<evidence type="ECO:0000313" key="2">
    <source>
        <dbReference type="Proteomes" id="UP000502377"/>
    </source>
</evidence>
<name>A0A6G5QL17_CAMRE</name>
<proteinExistence type="predicted"/>
<dbReference type="Proteomes" id="UP000502377">
    <property type="component" value="Chromosome"/>
</dbReference>
<gene>
    <name evidence="1" type="ORF">CRECT_0605</name>
</gene>
<dbReference type="KEGG" id="crx:CRECT_0605"/>
<organism evidence="1 2">
    <name type="scientific">Campylobacter rectus</name>
    <name type="common">Wolinella recta</name>
    <dbReference type="NCBI Taxonomy" id="203"/>
    <lineage>
        <taxon>Bacteria</taxon>
        <taxon>Pseudomonadati</taxon>
        <taxon>Campylobacterota</taxon>
        <taxon>Epsilonproteobacteria</taxon>
        <taxon>Campylobacterales</taxon>
        <taxon>Campylobacteraceae</taxon>
        <taxon>Campylobacter</taxon>
    </lineage>
</organism>
<sequence length="57" mass="6389">MFGGAAWFLCEFASLNFVFCVFKFENPISVKIQALMMRPPSLARKIRVLTALTATGF</sequence>